<reference evidence="1 2" key="1">
    <citation type="journal article" date="2021" name="Environ. Microbiol.">
        <title>Gene family expansions and transcriptome signatures uncover fungal adaptations to wood decay.</title>
        <authorList>
            <person name="Hage H."/>
            <person name="Miyauchi S."/>
            <person name="Viragh M."/>
            <person name="Drula E."/>
            <person name="Min B."/>
            <person name="Chaduli D."/>
            <person name="Navarro D."/>
            <person name="Favel A."/>
            <person name="Norest M."/>
            <person name="Lesage-Meessen L."/>
            <person name="Balint B."/>
            <person name="Merenyi Z."/>
            <person name="de Eugenio L."/>
            <person name="Morin E."/>
            <person name="Martinez A.T."/>
            <person name="Baldrian P."/>
            <person name="Stursova M."/>
            <person name="Martinez M.J."/>
            <person name="Novotny C."/>
            <person name="Magnuson J.K."/>
            <person name="Spatafora J.W."/>
            <person name="Maurice S."/>
            <person name="Pangilinan J."/>
            <person name="Andreopoulos W."/>
            <person name="LaButti K."/>
            <person name="Hundley H."/>
            <person name="Na H."/>
            <person name="Kuo A."/>
            <person name="Barry K."/>
            <person name="Lipzen A."/>
            <person name="Henrissat B."/>
            <person name="Riley R."/>
            <person name="Ahrendt S."/>
            <person name="Nagy L.G."/>
            <person name="Grigoriev I.V."/>
            <person name="Martin F."/>
            <person name="Rosso M.N."/>
        </authorList>
    </citation>
    <scope>NUCLEOTIDE SEQUENCE [LARGE SCALE GENOMIC DNA]</scope>
    <source>
        <strain evidence="1 2">CIRM-BRFM 1785</strain>
    </source>
</reference>
<dbReference type="EMBL" id="JADCUA010000023">
    <property type="protein sequence ID" value="KAH9832100.1"/>
    <property type="molecule type" value="Genomic_DNA"/>
</dbReference>
<accession>A0ABQ8K681</accession>
<gene>
    <name evidence="1" type="ORF">C8Q71DRAFT_861382</name>
</gene>
<organism evidence="1 2">
    <name type="scientific">Rhodofomes roseus</name>
    <dbReference type="NCBI Taxonomy" id="34475"/>
    <lineage>
        <taxon>Eukaryota</taxon>
        <taxon>Fungi</taxon>
        <taxon>Dikarya</taxon>
        <taxon>Basidiomycota</taxon>
        <taxon>Agaricomycotina</taxon>
        <taxon>Agaricomycetes</taxon>
        <taxon>Polyporales</taxon>
        <taxon>Rhodofomes</taxon>
    </lineage>
</organism>
<dbReference type="InterPro" id="IPR036291">
    <property type="entry name" value="NAD(P)-bd_dom_sf"/>
</dbReference>
<dbReference type="RefSeq" id="XP_047775146.1">
    <property type="nucleotide sequence ID" value="XM_047927898.1"/>
</dbReference>
<evidence type="ECO:0000313" key="1">
    <source>
        <dbReference type="EMBL" id="KAH9832100.1"/>
    </source>
</evidence>
<name>A0ABQ8K681_9APHY</name>
<dbReference type="Pfam" id="PF07994">
    <property type="entry name" value="NAD_binding_5"/>
    <property type="match status" value="1"/>
</dbReference>
<evidence type="ECO:0000313" key="2">
    <source>
        <dbReference type="Proteomes" id="UP000814176"/>
    </source>
</evidence>
<proteinExistence type="predicted"/>
<keyword evidence="2" id="KW-1185">Reference proteome</keyword>
<comment type="caution">
    <text evidence="1">The sequence shown here is derived from an EMBL/GenBank/DDBJ whole genome shotgun (WGS) entry which is preliminary data.</text>
</comment>
<dbReference type="Gene3D" id="3.40.50.720">
    <property type="entry name" value="NAD(P)-binding Rossmann-like Domain"/>
    <property type="match status" value="1"/>
</dbReference>
<dbReference type="GeneID" id="72008630"/>
<dbReference type="PANTHER" id="PTHR11510">
    <property type="entry name" value="MYO-INOSITOL-1 PHOSPHATE SYNTHASE"/>
    <property type="match status" value="1"/>
</dbReference>
<protein>
    <submittedName>
        <fullName evidence="1">Uncharacterized protein</fullName>
    </submittedName>
</protein>
<dbReference type="SUPFAM" id="SSF51735">
    <property type="entry name" value="NAD(P)-binding Rossmann-fold domains"/>
    <property type="match status" value="1"/>
</dbReference>
<dbReference type="Proteomes" id="UP000814176">
    <property type="component" value="Unassembled WGS sequence"/>
</dbReference>
<dbReference type="InterPro" id="IPR002587">
    <property type="entry name" value="Myo-inos-1-P_Synthase"/>
</dbReference>
<sequence length="139" mass="15028">MAAQGVARKNMRNIGDLTRPLQPSYSLSLLHACTAHLSSDPSTGNGNTAHVRVSDVLPMVHPSDRVCGGWDISGARMDECHAMLHMAARGKPLPPIYYPDYISAHQAARADHAIPGNGKQTHLEHLCADACHFQSQARV</sequence>